<dbReference type="PANTHER" id="PTHR43736:SF1">
    <property type="entry name" value="DIHYDRONEOPTERIN TRIPHOSPHATE DIPHOSPHATASE"/>
    <property type="match status" value="1"/>
</dbReference>
<protein>
    <submittedName>
        <fullName evidence="3">NUDIX domain-containing protein</fullName>
    </submittedName>
</protein>
<dbReference type="SUPFAM" id="SSF55811">
    <property type="entry name" value="Nudix"/>
    <property type="match status" value="1"/>
</dbReference>
<dbReference type="Proteomes" id="UP001059824">
    <property type="component" value="Chromosome"/>
</dbReference>
<dbReference type="EMBL" id="CP045921">
    <property type="protein sequence ID" value="QHN43001.1"/>
    <property type="molecule type" value="Genomic_DNA"/>
</dbReference>
<dbReference type="InterPro" id="IPR020476">
    <property type="entry name" value="Nudix_hydrolase"/>
</dbReference>
<reference evidence="3" key="1">
    <citation type="journal article" date="2021" name="Nat. Microbiol.">
        <title>Cocultivation of an ultrasmall environmental parasitic bacterium with lytic ability against bacteria associated with wastewater foams.</title>
        <authorList>
            <person name="Batinovic S."/>
            <person name="Rose J.J.A."/>
            <person name="Ratcliffe J."/>
            <person name="Seviour R.J."/>
            <person name="Petrovski S."/>
        </authorList>
    </citation>
    <scope>NUCLEOTIDE SEQUENCE</scope>
    <source>
        <strain evidence="3">JR1</strain>
    </source>
</reference>
<dbReference type="RefSeq" id="WP_260762726.1">
    <property type="nucleotide sequence ID" value="NZ_CP045921.1"/>
</dbReference>
<evidence type="ECO:0000259" key="2">
    <source>
        <dbReference type="PROSITE" id="PS51462"/>
    </source>
</evidence>
<feature type="domain" description="Nudix hydrolase" evidence="2">
    <location>
        <begin position="11"/>
        <end position="136"/>
    </location>
</feature>
<dbReference type="GO" id="GO:0016787">
    <property type="term" value="F:hydrolase activity"/>
    <property type="evidence" value="ECO:0007669"/>
    <property type="project" value="UniProtKB-KW"/>
</dbReference>
<dbReference type="InterPro" id="IPR000086">
    <property type="entry name" value="NUDIX_hydrolase_dom"/>
</dbReference>
<proteinExistence type="predicted"/>
<accession>A0A857MPI6</accession>
<dbReference type="KEGG" id="mama:GII36_04035"/>
<organism evidence="3 4">
    <name type="scientific">Candidatus Mycosynbacter amalyticus</name>
    <dbReference type="NCBI Taxonomy" id="2665156"/>
    <lineage>
        <taxon>Bacteria</taxon>
        <taxon>Candidatus Saccharimonadota</taxon>
        <taxon>Candidatus Saccharimonadota incertae sedis</taxon>
        <taxon>Candidatus Mycosynbacter</taxon>
    </lineage>
</organism>
<dbReference type="PROSITE" id="PS51462">
    <property type="entry name" value="NUDIX"/>
    <property type="match status" value="1"/>
</dbReference>
<dbReference type="CDD" id="cd02883">
    <property type="entry name" value="NUDIX_Hydrolase"/>
    <property type="match status" value="1"/>
</dbReference>
<dbReference type="Gene3D" id="3.90.79.10">
    <property type="entry name" value="Nucleoside Triphosphate Pyrophosphohydrolase"/>
    <property type="match status" value="1"/>
</dbReference>
<evidence type="ECO:0000256" key="1">
    <source>
        <dbReference type="ARBA" id="ARBA00022801"/>
    </source>
</evidence>
<name>A0A857MPI6_9BACT</name>
<dbReference type="AlphaFoldDB" id="A0A857MPI6"/>
<evidence type="ECO:0000313" key="4">
    <source>
        <dbReference type="Proteomes" id="UP001059824"/>
    </source>
</evidence>
<dbReference type="PANTHER" id="PTHR43736">
    <property type="entry name" value="ADP-RIBOSE PYROPHOSPHATASE"/>
    <property type="match status" value="1"/>
</dbReference>
<evidence type="ECO:0000313" key="3">
    <source>
        <dbReference type="EMBL" id="QHN43001.1"/>
    </source>
</evidence>
<sequence>MKSSSKYPEAFYRVSLKAVIRNERGKVLCVQEGSEVWSLPGGGMDHGETEHEALARELKEEVAYEGNFTFRPIGLEPRYLPWRHAYLLWIVYEIDCETPPPATRGVDVLAVAYRDTAKFRDSINMAEQLVYKWTVDRSHVVTAAE</sequence>
<keyword evidence="4" id="KW-1185">Reference proteome</keyword>
<keyword evidence="1" id="KW-0378">Hydrolase</keyword>
<gene>
    <name evidence="3" type="ORF">GII36_04035</name>
</gene>
<dbReference type="InterPro" id="IPR015797">
    <property type="entry name" value="NUDIX_hydrolase-like_dom_sf"/>
</dbReference>
<dbReference type="PRINTS" id="PR00502">
    <property type="entry name" value="NUDIXFAMILY"/>
</dbReference>
<dbReference type="Pfam" id="PF00293">
    <property type="entry name" value="NUDIX"/>
    <property type="match status" value="1"/>
</dbReference>